<accession>A0A0H2RZ51</accession>
<feature type="region of interest" description="Disordered" evidence="1">
    <location>
        <begin position="1"/>
        <end position="35"/>
    </location>
</feature>
<protein>
    <submittedName>
        <fullName evidence="2">Uncharacterized protein</fullName>
    </submittedName>
</protein>
<proteinExistence type="predicted"/>
<reference evidence="2 3" key="1">
    <citation type="submission" date="2015-04" db="EMBL/GenBank/DDBJ databases">
        <title>Complete genome sequence of Schizopora paradoxa KUC8140, a cosmopolitan wood degrader in East Asia.</title>
        <authorList>
            <consortium name="DOE Joint Genome Institute"/>
            <person name="Min B."/>
            <person name="Park H."/>
            <person name="Jang Y."/>
            <person name="Kim J.-J."/>
            <person name="Kim K.H."/>
            <person name="Pangilinan J."/>
            <person name="Lipzen A."/>
            <person name="Riley R."/>
            <person name="Grigoriev I.V."/>
            <person name="Spatafora J.W."/>
            <person name="Choi I.-G."/>
        </authorList>
    </citation>
    <scope>NUCLEOTIDE SEQUENCE [LARGE SCALE GENOMIC DNA]</scope>
    <source>
        <strain evidence="2 3">KUC8140</strain>
    </source>
</reference>
<feature type="compositionally biased region" description="Polar residues" evidence="1">
    <location>
        <begin position="157"/>
        <end position="172"/>
    </location>
</feature>
<evidence type="ECO:0000256" key="1">
    <source>
        <dbReference type="SAM" id="MobiDB-lite"/>
    </source>
</evidence>
<dbReference type="STRING" id="27342.A0A0H2RZ51"/>
<feature type="region of interest" description="Disordered" evidence="1">
    <location>
        <begin position="135"/>
        <end position="172"/>
    </location>
</feature>
<dbReference type="EMBL" id="KQ085938">
    <property type="protein sequence ID" value="KLO14803.1"/>
    <property type="molecule type" value="Genomic_DNA"/>
</dbReference>
<gene>
    <name evidence="2" type="ORF">SCHPADRAFT_850469</name>
</gene>
<name>A0A0H2RZ51_9AGAM</name>
<dbReference type="Proteomes" id="UP000053477">
    <property type="component" value="Unassembled WGS sequence"/>
</dbReference>
<dbReference type="OrthoDB" id="3227715at2759"/>
<keyword evidence="3" id="KW-1185">Reference proteome</keyword>
<dbReference type="AlphaFoldDB" id="A0A0H2RZ51"/>
<dbReference type="InParanoid" id="A0A0H2RZ51"/>
<feature type="compositionally biased region" description="Polar residues" evidence="1">
    <location>
        <begin position="141"/>
        <end position="150"/>
    </location>
</feature>
<evidence type="ECO:0000313" key="3">
    <source>
        <dbReference type="Proteomes" id="UP000053477"/>
    </source>
</evidence>
<sequence length="172" mass="19503">MPATRHIHTADPVYAPPVLRAPSPTGSLSTEYGPDEGDWLNEMHDSEFERYCEEQIGIHPSQKRAEPDSLFRVPLLPKPRDKNEEVALHRKIMENLRQKVREVEEEELYEAHIMQKFTTAVEDQPTTNDVDAILRNMLGPSPNQSGSTATRTRDNVHPNSTFGGFQNLNGRS</sequence>
<evidence type="ECO:0000313" key="2">
    <source>
        <dbReference type="EMBL" id="KLO14803.1"/>
    </source>
</evidence>
<organism evidence="2 3">
    <name type="scientific">Schizopora paradoxa</name>
    <dbReference type="NCBI Taxonomy" id="27342"/>
    <lineage>
        <taxon>Eukaryota</taxon>
        <taxon>Fungi</taxon>
        <taxon>Dikarya</taxon>
        <taxon>Basidiomycota</taxon>
        <taxon>Agaricomycotina</taxon>
        <taxon>Agaricomycetes</taxon>
        <taxon>Hymenochaetales</taxon>
        <taxon>Schizoporaceae</taxon>
        <taxon>Schizopora</taxon>
    </lineage>
</organism>